<dbReference type="GO" id="GO:0030318">
    <property type="term" value="P:melanocyte differentiation"/>
    <property type="evidence" value="ECO:0007669"/>
    <property type="project" value="TreeGrafter"/>
</dbReference>
<evidence type="ECO:0000313" key="4">
    <source>
        <dbReference type="Proteomes" id="UP000694621"/>
    </source>
</evidence>
<evidence type="ECO:0000313" key="3">
    <source>
        <dbReference type="Ensembl" id="ENSAMXP00005055835.1"/>
    </source>
</evidence>
<dbReference type="Proteomes" id="UP000752171">
    <property type="component" value="Unassembled WGS sequence"/>
</dbReference>
<sequence length="203" mass="23772">MGAVYTLCCHTDEKEEKNAILCRRSSSKVTVSSESEVQLEGVSRQEKERNLWRSPHTSSSLTDGESDQELQAFIMMRNQVDKDTEEWEKLNYDIHTLKCARREVCARWKKILLLLGYQMEVDSLLAVNKQSILRDGDDMERAKELLYTVCEQSSLFPHGVEPNDRYLFIMDRLISLDSAEDFVRLAKEKYPRRDDFFERNCET</sequence>
<organism evidence="3 4">
    <name type="scientific">Astyanax mexicanus</name>
    <name type="common">Blind cave fish</name>
    <name type="synonym">Astyanax fasciatus mexicanus</name>
    <dbReference type="NCBI Taxonomy" id="7994"/>
    <lineage>
        <taxon>Eukaryota</taxon>
        <taxon>Metazoa</taxon>
        <taxon>Chordata</taxon>
        <taxon>Craniata</taxon>
        <taxon>Vertebrata</taxon>
        <taxon>Euteleostomi</taxon>
        <taxon>Actinopterygii</taxon>
        <taxon>Neopterygii</taxon>
        <taxon>Teleostei</taxon>
        <taxon>Ostariophysi</taxon>
        <taxon>Characiformes</taxon>
        <taxon>Characoidei</taxon>
        <taxon>Acestrorhamphidae</taxon>
        <taxon>Acestrorhamphinae</taxon>
        <taxon>Astyanax</taxon>
    </lineage>
</organism>
<dbReference type="GO" id="GO:0042470">
    <property type="term" value="C:melanosome"/>
    <property type="evidence" value="ECO:0007669"/>
    <property type="project" value="InterPro"/>
</dbReference>
<dbReference type="OrthoDB" id="10015106at2759"/>
<dbReference type="InterPro" id="IPR031638">
    <property type="entry name" value="Melanoregulin"/>
</dbReference>
<gene>
    <name evidence="3" type="primary">LOC111194895</name>
    <name evidence="2" type="synonym">MREG</name>
    <name evidence="2" type="ORF">AMEX_G14513</name>
</gene>
<dbReference type="AlphaFoldDB" id="A0A8B9LTZ6"/>
<dbReference type="GeneID" id="111194895"/>
<dbReference type="RefSeq" id="XP_022535958.1">
    <property type="nucleotide sequence ID" value="XM_022680237.2"/>
</dbReference>
<dbReference type="GO" id="GO:0032402">
    <property type="term" value="P:melanosome transport"/>
    <property type="evidence" value="ECO:0007669"/>
    <property type="project" value="InterPro"/>
</dbReference>
<reference evidence="2 5" key="1">
    <citation type="submission" date="2021-07" db="EMBL/GenBank/DDBJ databases">
        <authorList>
            <person name="Imarazene B."/>
            <person name="Zahm M."/>
            <person name="Klopp C."/>
            <person name="Cabau C."/>
            <person name="Beille S."/>
            <person name="Jouanno E."/>
            <person name="Castinel A."/>
            <person name="Lluch J."/>
            <person name="Gil L."/>
            <person name="Kuchtly C."/>
            <person name="Lopez Roques C."/>
            <person name="Donnadieu C."/>
            <person name="Parrinello H."/>
            <person name="Journot L."/>
            <person name="Du K."/>
            <person name="Schartl M."/>
            <person name="Retaux S."/>
            <person name="Guiguen Y."/>
        </authorList>
    </citation>
    <scope>NUCLEOTIDE SEQUENCE [LARGE SCALE GENOMIC DNA]</scope>
    <source>
        <strain evidence="2">Pach_M1</strain>
        <tissue evidence="2">Testis</tissue>
    </source>
</reference>
<evidence type="ECO:0000256" key="1">
    <source>
        <dbReference type="SAM" id="MobiDB-lite"/>
    </source>
</evidence>
<dbReference type="PANTHER" id="PTHR34340:SF3">
    <property type="entry name" value="MELANOREGULIN"/>
    <property type="match status" value="1"/>
</dbReference>
<name>A0A8B9LTZ6_ASTMX</name>
<dbReference type="Proteomes" id="UP000694621">
    <property type="component" value="Unplaced"/>
</dbReference>
<accession>A0A8B9LTZ6</accession>
<dbReference type="PANTHER" id="PTHR34340">
    <property type="entry name" value="MELANOREGULIN"/>
    <property type="match status" value="1"/>
</dbReference>
<reference evidence="3" key="2">
    <citation type="submission" date="2025-05" db="UniProtKB">
        <authorList>
            <consortium name="Ensembl"/>
        </authorList>
    </citation>
    <scope>IDENTIFICATION</scope>
</reference>
<feature type="region of interest" description="Disordered" evidence="1">
    <location>
        <begin position="39"/>
        <end position="65"/>
    </location>
</feature>
<evidence type="ECO:0000313" key="2">
    <source>
        <dbReference type="EMBL" id="KAG9271574.1"/>
    </source>
</evidence>
<evidence type="ECO:0000313" key="5">
    <source>
        <dbReference type="Proteomes" id="UP000752171"/>
    </source>
</evidence>
<dbReference type="EMBL" id="JAICCE010000011">
    <property type="protein sequence ID" value="KAG9271574.1"/>
    <property type="molecule type" value="Genomic_DNA"/>
</dbReference>
<proteinExistence type="predicted"/>
<dbReference type="KEGG" id="amex:111194895"/>
<dbReference type="Pfam" id="PF15812">
    <property type="entry name" value="MREG"/>
    <property type="match status" value="1"/>
</dbReference>
<protein>
    <submittedName>
        <fullName evidence="2 3">Melanoregulin-like</fullName>
    </submittedName>
</protein>
<dbReference type="Ensembl" id="ENSAMXT00005060354.1">
    <property type="protein sequence ID" value="ENSAMXP00005055835.1"/>
    <property type="gene ID" value="ENSAMXG00005024838.1"/>
</dbReference>